<keyword evidence="1" id="KW-0472">Membrane</keyword>
<dbReference type="OrthoDB" id="381503at2157"/>
<evidence type="ECO:0000313" key="3">
    <source>
        <dbReference type="Proteomes" id="UP000067434"/>
    </source>
</evidence>
<feature type="transmembrane region" description="Helical" evidence="1">
    <location>
        <begin position="103"/>
        <end position="128"/>
    </location>
</feature>
<keyword evidence="1" id="KW-0812">Transmembrane</keyword>
<keyword evidence="3" id="KW-1185">Reference proteome</keyword>
<dbReference type="AlphaFoldDB" id="A0A0F7FHH3"/>
<feature type="transmembrane region" description="Helical" evidence="1">
    <location>
        <begin position="12"/>
        <end position="34"/>
    </location>
</feature>
<dbReference type="RefSeq" id="WP_052884203.1">
    <property type="nucleotide sequence ID" value="NZ_CP009961.1"/>
</dbReference>
<keyword evidence="1" id="KW-1133">Transmembrane helix</keyword>
<gene>
    <name evidence="2" type="ORF">MA03_04920</name>
</gene>
<name>A0A0F7FHH3_9CREN</name>
<dbReference type="PATRIC" id="fig|1550241.5.peg.1038"/>
<proteinExistence type="predicted"/>
<feature type="transmembrane region" description="Helical" evidence="1">
    <location>
        <begin position="70"/>
        <end position="91"/>
    </location>
</feature>
<evidence type="ECO:0000256" key="1">
    <source>
        <dbReference type="SAM" id="Phobius"/>
    </source>
</evidence>
<sequence>MKIDNFEDILPIVMPALIASIFTFVPIENFLSAYLVPPSFAWYVPWRGVVVSLILWLISGAIYTEKYYWLKMFFLGSAISFTVFHYWHLFILSHYLSVRLYPLVYFTGASPPIVDLGQVVMILTLFSFKGEISTLGRKIT</sequence>
<dbReference type="KEGG" id="thf:MA03_04920"/>
<dbReference type="GeneID" id="25401549"/>
<evidence type="ECO:0000313" key="2">
    <source>
        <dbReference type="EMBL" id="AKG38745.1"/>
    </source>
</evidence>
<dbReference type="Proteomes" id="UP000067434">
    <property type="component" value="Chromosome"/>
</dbReference>
<feature type="transmembrane region" description="Helical" evidence="1">
    <location>
        <begin position="40"/>
        <end position="58"/>
    </location>
</feature>
<organism evidence="2 3">
    <name type="scientific">Infirmifilum uzonense</name>
    <dbReference type="NCBI Taxonomy" id="1550241"/>
    <lineage>
        <taxon>Archaea</taxon>
        <taxon>Thermoproteota</taxon>
        <taxon>Thermoprotei</taxon>
        <taxon>Thermofilales</taxon>
        <taxon>Thermofilaceae</taxon>
        <taxon>Infirmifilum</taxon>
    </lineage>
</organism>
<reference evidence="2 3" key="1">
    <citation type="journal article" date="2015" name="Stand. Genomic Sci.">
        <title>Complete genome sequence of and proposal of Thermofilum uzonense sp. nov. a novel hyperthermophilic crenarchaeon and emended description of the genus Thermofilum.</title>
        <authorList>
            <person name="Toshchakov S.V."/>
            <person name="Korzhenkov A.A."/>
            <person name="Samarov N.I."/>
            <person name="Mazunin I.O."/>
            <person name="Mozhey O.I."/>
            <person name="Shmyr I.S."/>
            <person name="Derbikova K.S."/>
            <person name="Taranov E.A."/>
            <person name="Dominova I.N."/>
            <person name="Bonch-Osmolovskaya E.A."/>
            <person name="Patrushev M.V."/>
            <person name="Podosokorskaya O.A."/>
            <person name="Kublanov I.V."/>
        </authorList>
    </citation>
    <scope>NUCLEOTIDE SEQUENCE [LARGE SCALE GENOMIC DNA]</scope>
    <source>
        <strain evidence="2 3">1807-2</strain>
    </source>
</reference>
<protein>
    <submittedName>
        <fullName evidence="2">Uncharacterized protein</fullName>
    </submittedName>
</protein>
<dbReference type="HOGENOM" id="CLU_140809_0_0_2"/>
<dbReference type="STRING" id="1550241.MA03_04920"/>
<accession>A0A0F7FHH3</accession>
<dbReference type="EMBL" id="CP009961">
    <property type="protein sequence ID" value="AKG38745.1"/>
    <property type="molecule type" value="Genomic_DNA"/>
</dbReference>